<gene>
    <name evidence="7" type="ORF">ACFOHV_09260</name>
</gene>
<evidence type="ECO:0000313" key="7">
    <source>
        <dbReference type="EMBL" id="MFC3163466.1"/>
    </source>
</evidence>
<evidence type="ECO:0000259" key="6">
    <source>
        <dbReference type="PROSITE" id="PS50977"/>
    </source>
</evidence>
<protein>
    <submittedName>
        <fullName evidence="7">TetR/AcrR family transcriptional regulator</fullName>
    </submittedName>
</protein>
<dbReference type="Proteomes" id="UP001595647">
    <property type="component" value="Unassembled WGS sequence"/>
</dbReference>
<dbReference type="PROSITE" id="PS50977">
    <property type="entry name" value="HTH_TETR_2"/>
    <property type="match status" value="1"/>
</dbReference>
<dbReference type="EMBL" id="JBHRTG010000007">
    <property type="protein sequence ID" value="MFC3163466.1"/>
    <property type="molecule type" value="Genomic_DNA"/>
</dbReference>
<keyword evidence="3" id="KW-0804">Transcription</keyword>
<name>A0ABV7I1A1_9HYPH</name>
<evidence type="ECO:0000256" key="3">
    <source>
        <dbReference type="ARBA" id="ARBA00023163"/>
    </source>
</evidence>
<dbReference type="InterPro" id="IPR036271">
    <property type="entry name" value="Tet_transcr_reg_TetR-rel_C_sf"/>
</dbReference>
<dbReference type="InterPro" id="IPR050109">
    <property type="entry name" value="HTH-type_TetR-like_transc_reg"/>
</dbReference>
<comment type="caution">
    <text evidence="7">The sequence shown here is derived from an EMBL/GenBank/DDBJ whole genome shotgun (WGS) entry which is preliminary data.</text>
</comment>
<organism evidence="7 8">
    <name type="scientific">Ciceribacter thiooxidans</name>
    <dbReference type="NCBI Taxonomy" id="1969821"/>
    <lineage>
        <taxon>Bacteria</taxon>
        <taxon>Pseudomonadati</taxon>
        <taxon>Pseudomonadota</taxon>
        <taxon>Alphaproteobacteria</taxon>
        <taxon>Hyphomicrobiales</taxon>
        <taxon>Rhizobiaceae</taxon>
        <taxon>Ciceribacter</taxon>
    </lineage>
</organism>
<sequence>MNDDQDPSQRRTSIGAQRNPASQEAILQAATEILAERGPGSFSIEAVAKRAKAGKPTIYRWWPNKAALLLDAYHRQKNPHLHGDTGDLQRDLTRFLMELLAFWRRGGSGAIFRSVIAEAQTDQAACEALAAYLAERRKHLGSQIRAAQAREDVRPGVNPELAAEMLSGFAWIRLLTNRLEISEEEAAEAVKIILDGIRARR</sequence>
<dbReference type="Pfam" id="PF00440">
    <property type="entry name" value="TetR_N"/>
    <property type="match status" value="1"/>
</dbReference>
<keyword evidence="8" id="KW-1185">Reference proteome</keyword>
<evidence type="ECO:0000313" key="8">
    <source>
        <dbReference type="Proteomes" id="UP001595647"/>
    </source>
</evidence>
<dbReference type="PANTHER" id="PTHR30055">
    <property type="entry name" value="HTH-TYPE TRANSCRIPTIONAL REGULATOR RUTR"/>
    <property type="match status" value="1"/>
</dbReference>
<feature type="domain" description="HTH tetR-type" evidence="6">
    <location>
        <begin position="20"/>
        <end position="80"/>
    </location>
</feature>
<dbReference type="InterPro" id="IPR011075">
    <property type="entry name" value="TetR_C"/>
</dbReference>
<keyword evidence="1" id="KW-0805">Transcription regulation</keyword>
<feature type="region of interest" description="Disordered" evidence="5">
    <location>
        <begin position="1"/>
        <end position="22"/>
    </location>
</feature>
<dbReference type="PANTHER" id="PTHR30055:SF148">
    <property type="entry name" value="TETR-FAMILY TRANSCRIPTIONAL REGULATOR"/>
    <property type="match status" value="1"/>
</dbReference>
<dbReference type="RefSeq" id="WP_182305751.1">
    <property type="nucleotide sequence ID" value="NZ_CP059896.1"/>
</dbReference>
<evidence type="ECO:0000256" key="1">
    <source>
        <dbReference type="ARBA" id="ARBA00023015"/>
    </source>
</evidence>
<dbReference type="Pfam" id="PF16859">
    <property type="entry name" value="TetR_C_11"/>
    <property type="match status" value="1"/>
</dbReference>
<dbReference type="InterPro" id="IPR009057">
    <property type="entry name" value="Homeodomain-like_sf"/>
</dbReference>
<proteinExistence type="predicted"/>
<dbReference type="SUPFAM" id="SSF48498">
    <property type="entry name" value="Tetracyclin repressor-like, C-terminal domain"/>
    <property type="match status" value="1"/>
</dbReference>
<evidence type="ECO:0000256" key="5">
    <source>
        <dbReference type="SAM" id="MobiDB-lite"/>
    </source>
</evidence>
<keyword evidence="2 4" id="KW-0238">DNA-binding</keyword>
<dbReference type="Gene3D" id="1.10.357.10">
    <property type="entry name" value="Tetracycline Repressor, domain 2"/>
    <property type="match status" value="1"/>
</dbReference>
<dbReference type="InterPro" id="IPR001647">
    <property type="entry name" value="HTH_TetR"/>
</dbReference>
<accession>A0ABV7I1A1</accession>
<dbReference type="SUPFAM" id="SSF46689">
    <property type="entry name" value="Homeodomain-like"/>
    <property type="match status" value="1"/>
</dbReference>
<feature type="DNA-binding region" description="H-T-H motif" evidence="4">
    <location>
        <begin position="43"/>
        <end position="62"/>
    </location>
</feature>
<feature type="compositionally biased region" description="Polar residues" evidence="5">
    <location>
        <begin position="10"/>
        <end position="22"/>
    </location>
</feature>
<dbReference type="Gene3D" id="1.10.10.60">
    <property type="entry name" value="Homeodomain-like"/>
    <property type="match status" value="1"/>
</dbReference>
<dbReference type="PRINTS" id="PR00455">
    <property type="entry name" value="HTHTETR"/>
</dbReference>
<evidence type="ECO:0000256" key="2">
    <source>
        <dbReference type="ARBA" id="ARBA00023125"/>
    </source>
</evidence>
<evidence type="ECO:0000256" key="4">
    <source>
        <dbReference type="PROSITE-ProRule" id="PRU00335"/>
    </source>
</evidence>
<reference evidence="8" key="1">
    <citation type="journal article" date="2019" name="Int. J. Syst. Evol. Microbiol.">
        <title>The Global Catalogue of Microorganisms (GCM) 10K type strain sequencing project: providing services to taxonomists for standard genome sequencing and annotation.</title>
        <authorList>
            <consortium name="The Broad Institute Genomics Platform"/>
            <consortium name="The Broad Institute Genome Sequencing Center for Infectious Disease"/>
            <person name="Wu L."/>
            <person name="Ma J."/>
        </authorList>
    </citation>
    <scope>NUCLEOTIDE SEQUENCE [LARGE SCALE GENOMIC DNA]</scope>
    <source>
        <strain evidence="8">KCTC 52231</strain>
    </source>
</reference>